<dbReference type="AlphaFoldDB" id="A0AAV4G0K8"/>
<comment type="caution">
    <text evidence="1">The sequence shown here is derived from an EMBL/GenBank/DDBJ whole genome shotgun (WGS) entry which is preliminary data.</text>
</comment>
<protein>
    <submittedName>
        <fullName evidence="1">Uncharacterized protein</fullName>
    </submittedName>
</protein>
<organism evidence="1 2">
    <name type="scientific">Elysia marginata</name>
    <dbReference type="NCBI Taxonomy" id="1093978"/>
    <lineage>
        <taxon>Eukaryota</taxon>
        <taxon>Metazoa</taxon>
        <taxon>Spiralia</taxon>
        <taxon>Lophotrochozoa</taxon>
        <taxon>Mollusca</taxon>
        <taxon>Gastropoda</taxon>
        <taxon>Heterobranchia</taxon>
        <taxon>Euthyneura</taxon>
        <taxon>Panpulmonata</taxon>
        <taxon>Sacoglossa</taxon>
        <taxon>Placobranchoidea</taxon>
        <taxon>Plakobranchidae</taxon>
        <taxon>Elysia</taxon>
    </lineage>
</organism>
<evidence type="ECO:0000313" key="1">
    <source>
        <dbReference type="EMBL" id="GFR78934.1"/>
    </source>
</evidence>
<sequence length="115" mass="11674">MFVFVSAAEAGGGGECGGAGRIGLCCPEVEGLELLAKSADRGSAKAGFFMALRYGTAESDDDSGRVPPAVAGVESPGMGAGLWTEVDWVVTVLDIIAKVAVNTMIMMMEMVAAAV</sequence>
<dbReference type="EMBL" id="BMAT01001068">
    <property type="protein sequence ID" value="GFR78934.1"/>
    <property type="molecule type" value="Genomic_DNA"/>
</dbReference>
<proteinExistence type="predicted"/>
<dbReference type="Proteomes" id="UP000762676">
    <property type="component" value="Unassembled WGS sequence"/>
</dbReference>
<accession>A0AAV4G0K8</accession>
<name>A0AAV4G0K8_9GAST</name>
<gene>
    <name evidence="1" type="ORF">ElyMa_000543300</name>
</gene>
<reference evidence="1 2" key="1">
    <citation type="journal article" date="2021" name="Elife">
        <title>Chloroplast acquisition without the gene transfer in kleptoplastic sea slugs, Plakobranchus ocellatus.</title>
        <authorList>
            <person name="Maeda T."/>
            <person name="Takahashi S."/>
            <person name="Yoshida T."/>
            <person name="Shimamura S."/>
            <person name="Takaki Y."/>
            <person name="Nagai Y."/>
            <person name="Toyoda A."/>
            <person name="Suzuki Y."/>
            <person name="Arimoto A."/>
            <person name="Ishii H."/>
            <person name="Satoh N."/>
            <person name="Nishiyama T."/>
            <person name="Hasebe M."/>
            <person name="Maruyama T."/>
            <person name="Minagawa J."/>
            <person name="Obokata J."/>
            <person name="Shigenobu S."/>
        </authorList>
    </citation>
    <scope>NUCLEOTIDE SEQUENCE [LARGE SCALE GENOMIC DNA]</scope>
</reference>
<evidence type="ECO:0000313" key="2">
    <source>
        <dbReference type="Proteomes" id="UP000762676"/>
    </source>
</evidence>
<keyword evidence="2" id="KW-1185">Reference proteome</keyword>